<reference evidence="3 4" key="1">
    <citation type="submission" date="2017-06" db="EMBL/GenBank/DDBJ databases">
        <title>Genome sequencing of cyanobaciteial culture collection at National Institute for Environmental Studies (NIES).</title>
        <authorList>
            <person name="Hirose Y."/>
            <person name="Shimura Y."/>
            <person name="Fujisawa T."/>
            <person name="Nakamura Y."/>
            <person name="Kawachi M."/>
        </authorList>
    </citation>
    <scope>NUCLEOTIDE SEQUENCE [LARGE SCALE GENOMIC DNA]</scope>
    <source>
        <strain evidence="3 4">NIES-37</strain>
    </source>
</reference>
<dbReference type="AlphaFoldDB" id="A0A1Z4MWX5"/>
<dbReference type="EMBL" id="AP018248">
    <property type="protein sequence ID" value="BAY97953.1"/>
    <property type="molecule type" value="Genomic_DNA"/>
</dbReference>
<gene>
    <name evidence="3" type="ORF">NIES37_19010</name>
</gene>
<sequence>MKRVMFVCKKNSRRSQMAEGFARTFGEGKILVSSSGLAASEVDPVTIEVMSEIGIDISHQTSQALSDFNPQDYDAVISLCGCGVNLPQEWVLREVFEDWHLDDPEGESIATFRRVRDEVKQRVVNLIETLCATV</sequence>
<proteinExistence type="predicted"/>
<accession>A0A1Z4MWX5</accession>
<organism evidence="3 4">
    <name type="scientific">Tolypothrix tenuis PCC 7101</name>
    <dbReference type="NCBI Taxonomy" id="231146"/>
    <lineage>
        <taxon>Bacteria</taxon>
        <taxon>Bacillati</taxon>
        <taxon>Cyanobacteriota</taxon>
        <taxon>Cyanophyceae</taxon>
        <taxon>Nostocales</taxon>
        <taxon>Tolypothrichaceae</taxon>
        <taxon>Tolypothrix</taxon>
    </lineage>
</organism>
<keyword evidence="1" id="KW-0059">Arsenical resistance</keyword>
<dbReference type="NCBIfam" id="TIGR02689">
    <property type="entry name" value="ars_reduc_gluta"/>
    <property type="match status" value="1"/>
</dbReference>
<dbReference type="Gene3D" id="3.40.50.2300">
    <property type="match status" value="1"/>
</dbReference>
<dbReference type="Proteomes" id="UP000218785">
    <property type="component" value="Chromosome"/>
</dbReference>
<keyword evidence="4" id="KW-1185">Reference proteome</keyword>
<dbReference type="PANTHER" id="PTHR43428">
    <property type="entry name" value="ARSENATE REDUCTASE"/>
    <property type="match status" value="1"/>
</dbReference>
<dbReference type="CDD" id="cd16345">
    <property type="entry name" value="LMWP_ArsC"/>
    <property type="match status" value="1"/>
</dbReference>
<name>A0A1Z4MWX5_9CYAN</name>
<dbReference type="InterPro" id="IPR036196">
    <property type="entry name" value="Ptyr_pPase_sf"/>
</dbReference>
<evidence type="ECO:0000259" key="2">
    <source>
        <dbReference type="SMART" id="SM00226"/>
    </source>
</evidence>
<dbReference type="PANTHER" id="PTHR43428:SF1">
    <property type="entry name" value="ARSENATE REDUCTASE"/>
    <property type="match status" value="1"/>
</dbReference>
<dbReference type="InterPro" id="IPR023485">
    <property type="entry name" value="Ptyr_pPase"/>
</dbReference>
<dbReference type="KEGG" id="ttq:NIES37_19010"/>
<evidence type="ECO:0000313" key="3">
    <source>
        <dbReference type="EMBL" id="BAY97953.1"/>
    </source>
</evidence>
<dbReference type="InterPro" id="IPR014062">
    <property type="entry name" value="Arsenate_reductase_gluta"/>
</dbReference>
<dbReference type="Pfam" id="PF01451">
    <property type="entry name" value="LMWPc"/>
    <property type="match status" value="1"/>
</dbReference>
<dbReference type="SUPFAM" id="SSF52788">
    <property type="entry name" value="Phosphotyrosine protein phosphatases I"/>
    <property type="match status" value="1"/>
</dbReference>
<dbReference type="GO" id="GO:0046685">
    <property type="term" value="P:response to arsenic-containing substance"/>
    <property type="evidence" value="ECO:0007669"/>
    <property type="project" value="UniProtKB-KW"/>
</dbReference>
<dbReference type="SMART" id="SM00226">
    <property type="entry name" value="LMWPc"/>
    <property type="match status" value="1"/>
</dbReference>
<dbReference type="RefSeq" id="WP_190445743.1">
    <property type="nucleotide sequence ID" value="NZ_CAWNJS010000001.1"/>
</dbReference>
<evidence type="ECO:0000256" key="1">
    <source>
        <dbReference type="ARBA" id="ARBA00022849"/>
    </source>
</evidence>
<evidence type="ECO:0000313" key="4">
    <source>
        <dbReference type="Proteomes" id="UP000218785"/>
    </source>
</evidence>
<feature type="domain" description="Phosphotyrosine protein phosphatase I" evidence="2">
    <location>
        <begin position="2"/>
        <end position="129"/>
    </location>
</feature>
<protein>
    <submittedName>
        <fullName evidence="3">Arsenate reductase, glutathione/glutaredoxin type</fullName>
    </submittedName>
</protein>
<dbReference type="GO" id="GO:0008794">
    <property type="term" value="F:arsenate reductase (glutaredoxin) activity"/>
    <property type="evidence" value="ECO:0007669"/>
    <property type="project" value="InterPro"/>
</dbReference>